<evidence type="ECO:0000259" key="2">
    <source>
        <dbReference type="Pfam" id="PF13843"/>
    </source>
</evidence>
<proteinExistence type="predicted"/>
<feature type="compositionally biased region" description="Gly residues" evidence="1">
    <location>
        <begin position="296"/>
        <end position="305"/>
    </location>
</feature>
<feature type="domain" description="PiggyBac transposable element-derived protein" evidence="2">
    <location>
        <begin position="1"/>
        <end position="236"/>
    </location>
</feature>
<feature type="region of interest" description="Disordered" evidence="1">
    <location>
        <begin position="33"/>
        <end position="78"/>
    </location>
</feature>
<gene>
    <name evidence="3" type="ORF">EH28_00663</name>
</gene>
<evidence type="ECO:0000313" key="3">
    <source>
        <dbReference type="EMBL" id="KKF33905.1"/>
    </source>
</evidence>
<feature type="compositionally biased region" description="Pro residues" evidence="1">
    <location>
        <begin position="311"/>
        <end position="323"/>
    </location>
</feature>
<feature type="compositionally biased region" description="Acidic residues" evidence="1">
    <location>
        <begin position="49"/>
        <end position="59"/>
    </location>
</feature>
<dbReference type="EMBL" id="KQ040835">
    <property type="protein sequence ID" value="KKF33905.1"/>
    <property type="molecule type" value="Genomic_DNA"/>
</dbReference>
<dbReference type="PANTHER" id="PTHR46599">
    <property type="entry name" value="PIGGYBAC TRANSPOSABLE ELEMENT-DERIVED PROTEIN 4"/>
    <property type="match status" value="1"/>
</dbReference>
<feature type="region of interest" description="Disordered" evidence="1">
    <location>
        <begin position="296"/>
        <end position="344"/>
    </location>
</feature>
<dbReference type="InterPro" id="IPR029526">
    <property type="entry name" value="PGBD"/>
</dbReference>
<dbReference type="Pfam" id="PF13843">
    <property type="entry name" value="DDE_Tnp_1_7"/>
    <property type="match status" value="1"/>
</dbReference>
<sequence length="394" mass="43007">MPNKPARYGIKSWVACDARSSYAWKMQLYTGKKPTATAAASSAAGREEREEEEEKEEEKDEGRKKGKGRGGSEKNQGTRVVLDVTKGLTGRNITCDNFFTSYELAQRLLLETNNTLLGTIRKNKPELPDALLALRGRRVLSSKFAFTRDTALVSYLAKKNKNVLLLSTFHTRTADVVGRRQRADNKPAVILDYNSNKGGVDNLDKVVATYSCRRMTARWPLAVFHNILDVSSYNAFVIWRELNPDWLPGKRNKRRVFLKQLGKALVAPLIERRTRLPRAEAAAAVVKTHRLAAGGGGGGCSGSGGVTTTPALPPPPPPPPPPSSSAAAATSTAPVNPPLPASKRKRCQVCPSKKDCKTHNVCRGCEKYICRGCALLYCPACANYFCSSSERGSV</sequence>
<name>A0A0F8ATS3_LARCR</name>
<dbReference type="AlphaFoldDB" id="A0A0F8ATS3"/>
<protein>
    <submittedName>
        <fullName evidence="3">PiggyBac transposable element-derived protein 4</fullName>
    </submittedName>
</protein>
<feature type="compositionally biased region" description="Low complexity" evidence="1">
    <location>
        <begin position="35"/>
        <end position="44"/>
    </location>
</feature>
<dbReference type="PANTHER" id="PTHR46599:SF6">
    <property type="entry name" value="DUAL SPECIFICITY PHOSPHATASE 26"/>
    <property type="match status" value="1"/>
</dbReference>
<accession>A0A0F8ATS3</accession>
<organism evidence="3">
    <name type="scientific">Larimichthys crocea</name>
    <name type="common">Large yellow croaker</name>
    <name type="synonym">Pseudosciaena crocea</name>
    <dbReference type="NCBI Taxonomy" id="215358"/>
    <lineage>
        <taxon>Eukaryota</taxon>
        <taxon>Metazoa</taxon>
        <taxon>Chordata</taxon>
        <taxon>Craniata</taxon>
        <taxon>Vertebrata</taxon>
        <taxon>Euteleostomi</taxon>
        <taxon>Actinopterygii</taxon>
        <taxon>Neopterygii</taxon>
        <taxon>Teleostei</taxon>
        <taxon>Neoteleostei</taxon>
        <taxon>Acanthomorphata</taxon>
        <taxon>Eupercaria</taxon>
        <taxon>Sciaenidae</taxon>
        <taxon>Larimichthys</taxon>
    </lineage>
</organism>
<evidence type="ECO:0000256" key="1">
    <source>
        <dbReference type="SAM" id="MobiDB-lite"/>
    </source>
</evidence>
<feature type="compositionally biased region" description="Low complexity" evidence="1">
    <location>
        <begin position="324"/>
        <end position="334"/>
    </location>
</feature>
<reference evidence="3" key="1">
    <citation type="journal article" date="2015" name="PLoS Genet.">
        <title>Genome Sequencing of the Perciform Fish Larimichthys crocea Provides Insights into Molecular and Genetic Mechanisms of Stress Adaptation.</title>
        <authorList>
            <person name="Ao J."/>
            <person name="Mu Y."/>
            <person name="Xiang L.X."/>
            <person name="Fan D."/>
            <person name="Feng M."/>
            <person name="Zhang S."/>
            <person name="Shi Q."/>
            <person name="Zhu L.Y."/>
            <person name="Li T."/>
            <person name="Ding Y."/>
            <person name="Nie L."/>
            <person name="Li Q."/>
            <person name="Dong W.R."/>
            <person name="Jiang L."/>
            <person name="Sun B."/>
            <person name="Zhang X."/>
            <person name="Li M."/>
            <person name="Zhang H.Q."/>
            <person name="Xie S."/>
            <person name="Zhu Y."/>
            <person name="Jiang X."/>
            <person name="Wang X."/>
            <person name="Mu P."/>
            <person name="Chen W."/>
            <person name="Yue Z."/>
            <person name="Wang Z."/>
            <person name="Wang J."/>
            <person name="Shao J.Z."/>
            <person name="Chen X."/>
        </authorList>
    </citation>
    <scope>NUCLEOTIDE SEQUENCE [LARGE SCALE GENOMIC DNA]</scope>
    <source>
        <strain evidence="3">SSNF</strain>
        <tissue evidence="3">Blood</tissue>
    </source>
</reference>